<proteinExistence type="predicted"/>
<keyword evidence="1" id="KW-0812">Transmembrane</keyword>
<evidence type="ECO:0000313" key="3">
    <source>
        <dbReference type="Proteomes" id="UP000242705"/>
    </source>
</evidence>
<keyword evidence="1" id="KW-1133">Transmembrane helix</keyword>
<dbReference type="AlphaFoldDB" id="A0A2T2WZ33"/>
<protein>
    <recommendedName>
        <fullName evidence="4">DUF2909 domain-containing protein</fullName>
    </recommendedName>
</protein>
<accession>A0A2T2WZ33</accession>
<evidence type="ECO:0000313" key="2">
    <source>
        <dbReference type="EMBL" id="PSR27491.1"/>
    </source>
</evidence>
<organism evidence="2 3">
    <name type="scientific">Sulfobacillus thermosulfidooxidans</name>
    <dbReference type="NCBI Taxonomy" id="28034"/>
    <lineage>
        <taxon>Bacteria</taxon>
        <taxon>Bacillati</taxon>
        <taxon>Bacillota</taxon>
        <taxon>Clostridia</taxon>
        <taxon>Eubacteriales</taxon>
        <taxon>Clostridiales Family XVII. Incertae Sedis</taxon>
        <taxon>Sulfobacillus</taxon>
    </lineage>
</organism>
<dbReference type="Proteomes" id="UP000242705">
    <property type="component" value="Unassembled WGS sequence"/>
</dbReference>
<evidence type="ECO:0008006" key="4">
    <source>
        <dbReference type="Google" id="ProtNLM"/>
    </source>
</evidence>
<feature type="transmembrane region" description="Helical" evidence="1">
    <location>
        <begin position="39"/>
        <end position="61"/>
    </location>
</feature>
<keyword evidence="1" id="KW-0472">Membrane</keyword>
<gene>
    <name evidence="2" type="ORF">C7B47_07980</name>
</gene>
<evidence type="ECO:0000256" key="1">
    <source>
        <dbReference type="SAM" id="Phobius"/>
    </source>
</evidence>
<sequence>MVFVRNLIGVALLIFALLAMAAWSGFRNGSRIRNHDGPLWPWVIRLLLTGIVLSSMGWSALHR</sequence>
<comment type="caution">
    <text evidence="2">The sequence shown here is derived from an EMBL/GenBank/DDBJ whole genome shotgun (WGS) entry which is preliminary data.</text>
</comment>
<name>A0A2T2WZ33_SULTH</name>
<dbReference type="EMBL" id="PXYX01000012">
    <property type="protein sequence ID" value="PSR27491.1"/>
    <property type="molecule type" value="Genomic_DNA"/>
</dbReference>
<reference evidence="2 3" key="1">
    <citation type="journal article" date="2014" name="BMC Genomics">
        <title>Comparison of environmental and isolate Sulfobacillus genomes reveals diverse carbon, sulfur, nitrogen, and hydrogen metabolisms.</title>
        <authorList>
            <person name="Justice N.B."/>
            <person name="Norman A."/>
            <person name="Brown C.T."/>
            <person name="Singh A."/>
            <person name="Thomas B.C."/>
            <person name="Banfield J.F."/>
        </authorList>
    </citation>
    <scope>NUCLEOTIDE SEQUENCE [LARGE SCALE GENOMIC DNA]</scope>
    <source>
        <strain evidence="2">AMDSBA5</strain>
    </source>
</reference>